<sequence>MAGNKWQISDELWEKMAPLLPEHKTHHPLGTHRRRVNNRAAMNAILFVLRTGCQWNALNATGICSSSSAHRRFQEWRDAGVFERFWQNGLLACEQLDAIDWSWLSMDGCMTKSPLAGSKKTGRNPTDRGKQGVKRSLMTDANGLPLSLVVAGANTHDIKLVADTLDALQTGRPGRRLHLCMDKGYEAEWLEACLKNRRYEPHIQSRKEESEAIKSTDFKAHRWVVERTHSWMNRFRRVLTLWEKKVENYVAMLYLTCGVIVWNKILLG</sequence>
<evidence type="ECO:0000256" key="1">
    <source>
        <dbReference type="SAM" id="MobiDB-lite"/>
    </source>
</evidence>
<protein>
    <submittedName>
        <fullName evidence="4">IS5 family transposase</fullName>
    </submittedName>
</protein>
<dbReference type="AlphaFoldDB" id="A0A755JRW9"/>
<dbReference type="NCBIfam" id="NF033580">
    <property type="entry name" value="transpos_IS5_3"/>
    <property type="match status" value="1"/>
</dbReference>
<dbReference type="PANTHER" id="PTHR30007">
    <property type="entry name" value="PHP DOMAIN PROTEIN"/>
    <property type="match status" value="1"/>
</dbReference>
<reference evidence="4" key="2">
    <citation type="submission" date="2020-02" db="EMBL/GenBank/DDBJ databases">
        <authorList>
            <consortium name="NCBI Pathogen Detection Project"/>
        </authorList>
    </citation>
    <scope>NUCLEOTIDE SEQUENCE</scope>
    <source>
        <strain evidence="4">SL1_7521</strain>
    </source>
</reference>
<evidence type="ECO:0000259" key="2">
    <source>
        <dbReference type="Pfam" id="PF01609"/>
    </source>
</evidence>
<dbReference type="GO" id="GO:0003677">
    <property type="term" value="F:DNA binding"/>
    <property type="evidence" value="ECO:0007669"/>
    <property type="project" value="InterPro"/>
</dbReference>
<dbReference type="EMBL" id="DAAWSO010000033">
    <property type="protein sequence ID" value="HAF9254946.1"/>
    <property type="molecule type" value="Genomic_DNA"/>
</dbReference>
<accession>A0A755JRW9</accession>
<feature type="domain" description="Insertion element IS402-like" evidence="3">
    <location>
        <begin position="8"/>
        <end position="86"/>
    </location>
</feature>
<name>A0A755JRW9_SALER</name>
<dbReference type="PANTHER" id="PTHR30007:SF0">
    <property type="entry name" value="TRANSPOSASE"/>
    <property type="match status" value="1"/>
</dbReference>
<proteinExistence type="predicted"/>
<feature type="domain" description="Transposase IS4-like" evidence="2">
    <location>
        <begin position="118"/>
        <end position="256"/>
    </location>
</feature>
<dbReference type="InterPro" id="IPR025161">
    <property type="entry name" value="IS402-like_dom"/>
</dbReference>
<dbReference type="EMBL" id="DAAWSO010000013">
    <property type="protein sequence ID" value="HAF9254540.1"/>
    <property type="molecule type" value="Genomic_DNA"/>
</dbReference>
<dbReference type="Pfam" id="PF13340">
    <property type="entry name" value="DUF4096"/>
    <property type="match status" value="1"/>
</dbReference>
<evidence type="ECO:0000313" key="4">
    <source>
        <dbReference type="EMBL" id="HAF9254540.1"/>
    </source>
</evidence>
<organism evidence="4">
    <name type="scientific">Salmonella enterica</name>
    <name type="common">Salmonella choleraesuis</name>
    <dbReference type="NCBI Taxonomy" id="28901"/>
    <lineage>
        <taxon>Bacteria</taxon>
        <taxon>Pseudomonadati</taxon>
        <taxon>Pseudomonadota</taxon>
        <taxon>Gammaproteobacteria</taxon>
        <taxon>Enterobacterales</taxon>
        <taxon>Enterobacteriaceae</taxon>
        <taxon>Salmonella</taxon>
    </lineage>
</organism>
<feature type="region of interest" description="Disordered" evidence="1">
    <location>
        <begin position="114"/>
        <end position="134"/>
    </location>
</feature>
<evidence type="ECO:0000259" key="3">
    <source>
        <dbReference type="Pfam" id="PF13340"/>
    </source>
</evidence>
<dbReference type="GO" id="GO:0006313">
    <property type="term" value="P:DNA transposition"/>
    <property type="evidence" value="ECO:0007669"/>
    <property type="project" value="InterPro"/>
</dbReference>
<dbReference type="InterPro" id="IPR002559">
    <property type="entry name" value="Transposase_11"/>
</dbReference>
<comment type="caution">
    <text evidence="4">The sequence shown here is derived from an EMBL/GenBank/DDBJ whole genome shotgun (WGS) entry which is preliminary data.</text>
</comment>
<gene>
    <name evidence="4" type="ORF">G6411_004402</name>
    <name evidence="5" type="ORF">G6411_004839</name>
</gene>
<reference evidence="4" key="1">
    <citation type="journal article" date="2018" name="Genome Biol.">
        <title>SKESA: strategic k-mer extension for scrupulous assemblies.</title>
        <authorList>
            <person name="Souvorov A."/>
            <person name="Agarwala R."/>
            <person name="Lipman D.J."/>
        </authorList>
    </citation>
    <scope>NUCLEOTIDE SEQUENCE</scope>
    <source>
        <strain evidence="4">SL1_7521</strain>
    </source>
</reference>
<dbReference type="Pfam" id="PF01609">
    <property type="entry name" value="DDE_Tnp_1"/>
    <property type="match status" value="1"/>
</dbReference>
<evidence type="ECO:0000313" key="5">
    <source>
        <dbReference type="EMBL" id="HAF9254946.1"/>
    </source>
</evidence>
<dbReference type="GO" id="GO:0004803">
    <property type="term" value="F:transposase activity"/>
    <property type="evidence" value="ECO:0007669"/>
    <property type="project" value="InterPro"/>
</dbReference>